<evidence type="ECO:0008006" key="9">
    <source>
        <dbReference type="Google" id="ProtNLM"/>
    </source>
</evidence>
<keyword evidence="5" id="KW-0560">Oxidoreductase</keyword>
<evidence type="ECO:0000313" key="7">
    <source>
        <dbReference type="EMBL" id="GAA3977082.1"/>
    </source>
</evidence>
<organism evidence="7 8">
    <name type="scientific">Hymenobacter antarcticus</name>
    <dbReference type="NCBI Taxonomy" id="486270"/>
    <lineage>
        <taxon>Bacteria</taxon>
        <taxon>Pseudomonadati</taxon>
        <taxon>Bacteroidota</taxon>
        <taxon>Cytophagia</taxon>
        <taxon>Cytophagales</taxon>
        <taxon>Hymenobacteraceae</taxon>
        <taxon>Hymenobacter</taxon>
    </lineage>
</organism>
<keyword evidence="8" id="KW-1185">Reference proteome</keyword>
<comment type="caution">
    <text evidence="7">The sequence shown here is derived from an EMBL/GenBank/DDBJ whole genome shotgun (WGS) entry which is preliminary data.</text>
</comment>
<keyword evidence="4" id="KW-0479">Metal-binding</keyword>
<evidence type="ECO:0000256" key="1">
    <source>
        <dbReference type="ARBA" id="ARBA00001970"/>
    </source>
</evidence>
<evidence type="ECO:0000256" key="5">
    <source>
        <dbReference type="ARBA" id="ARBA00023002"/>
    </source>
</evidence>
<dbReference type="Proteomes" id="UP001501556">
    <property type="component" value="Unassembled WGS sequence"/>
</dbReference>
<evidence type="ECO:0000256" key="3">
    <source>
        <dbReference type="ARBA" id="ARBA00022617"/>
    </source>
</evidence>
<dbReference type="Gene3D" id="1.10.520.10">
    <property type="match status" value="1"/>
</dbReference>
<dbReference type="PANTHER" id="PTHR30555">
    <property type="entry name" value="HYDROPEROXIDASE I, BIFUNCTIONAL CATALASE-PEROXIDASE"/>
    <property type="match status" value="1"/>
</dbReference>
<dbReference type="PRINTS" id="PR00460">
    <property type="entry name" value="BPEROXIDASE"/>
</dbReference>
<accession>A0ABP7Q6H1</accession>
<protein>
    <recommendedName>
        <fullName evidence="9">Catalase</fullName>
    </recommendedName>
</protein>
<evidence type="ECO:0000256" key="2">
    <source>
        <dbReference type="ARBA" id="ARBA00022559"/>
    </source>
</evidence>
<proteinExistence type="predicted"/>
<dbReference type="InterPro" id="IPR000763">
    <property type="entry name" value="Catalase_peroxidase"/>
</dbReference>
<dbReference type="PANTHER" id="PTHR30555:SF0">
    <property type="entry name" value="CATALASE-PEROXIDASE"/>
    <property type="match status" value="1"/>
</dbReference>
<gene>
    <name evidence="7" type="ORF">GCM10022407_23060</name>
</gene>
<keyword evidence="2" id="KW-0575">Peroxidase</keyword>
<keyword evidence="6" id="KW-0408">Iron</keyword>
<evidence type="ECO:0000313" key="8">
    <source>
        <dbReference type="Proteomes" id="UP001501556"/>
    </source>
</evidence>
<comment type="cofactor">
    <cofactor evidence="1">
        <name>heme b</name>
        <dbReference type="ChEBI" id="CHEBI:60344"/>
    </cofactor>
</comment>
<dbReference type="EMBL" id="BAABDI010000014">
    <property type="protein sequence ID" value="GAA3977082.1"/>
    <property type="molecule type" value="Genomic_DNA"/>
</dbReference>
<reference evidence="8" key="1">
    <citation type="journal article" date="2019" name="Int. J. Syst. Evol. Microbiol.">
        <title>The Global Catalogue of Microorganisms (GCM) 10K type strain sequencing project: providing services to taxonomists for standard genome sequencing and annotation.</title>
        <authorList>
            <consortium name="The Broad Institute Genomics Platform"/>
            <consortium name="The Broad Institute Genome Sequencing Center for Infectious Disease"/>
            <person name="Wu L."/>
            <person name="Ma J."/>
        </authorList>
    </citation>
    <scope>NUCLEOTIDE SEQUENCE [LARGE SCALE GENOMIC DNA]</scope>
    <source>
        <strain evidence="8">JCM 17217</strain>
    </source>
</reference>
<evidence type="ECO:0000256" key="4">
    <source>
        <dbReference type="ARBA" id="ARBA00022723"/>
    </source>
</evidence>
<name>A0ABP7Q6H1_9BACT</name>
<sequence>MNNTSHDKTDTKTFEMAGKCPFGGDRIGGAEGTPPTLSDWYPNRLRVELLHQNGPGANPLGDDFDYAQAFNAIDLPALKEEIKGFLTSSVA</sequence>
<keyword evidence="3" id="KW-0349">Heme</keyword>
<evidence type="ECO:0000256" key="6">
    <source>
        <dbReference type="ARBA" id="ARBA00023004"/>
    </source>
</evidence>